<evidence type="ECO:0000313" key="10">
    <source>
        <dbReference type="EMBL" id="KAH1182986.1"/>
    </source>
</evidence>
<dbReference type="OrthoDB" id="6270329at2759"/>
<evidence type="ECO:0000256" key="5">
    <source>
        <dbReference type="PROSITE-ProRule" id="PRU00024"/>
    </source>
</evidence>
<evidence type="ECO:0000256" key="3">
    <source>
        <dbReference type="ARBA" id="ARBA00022771"/>
    </source>
</evidence>
<dbReference type="PANTHER" id="PTHR24103">
    <property type="entry name" value="E3 UBIQUITIN-PROTEIN LIGASE TRIM"/>
    <property type="match status" value="1"/>
</dbReference>
<dbReference type="SUPFAM" id="SSF57850">
    <property type="entry name" value="RING/U-box"/>
    <property type="match status" value="1"/>
</dbReference>
<keyword evidence="3 5" id="KW-0863">Zinc-finger</keyword>
<proteinExistence type="inferred from homology"/>
<feature type="domain" description="B box-type" evidence="9">
    <location>
        <begin position="98"/>
        <end position="135"/>
    </location>
</feature>
<keyword evidence="4" id="KW-0862">Zinc</keyword>
<feature type="coiled-coil region" evidence="6">
    <location>
        <begin position="193"/>
        <end position="235"/>
    </location>
</feature>
<reference evidence="10" key="1">
    <citation type="submission" date="2021-09" db="EMBL/GenBank/DDBJ databases">
        <title>The genome of Mauremys mutica provides insights into the evolution of semi-aquatic lifestyle.</title>
        <authorList>
            <person name="Gong S."/>
            <person name="Gao Y."/>
        </authorList>
    </citation>
    <scope>NUCLEOTIDE SEQUENCE</scope>
    <source>
        <strain evidence="10">MM-2020</strain>
        <tissue evidence="10">Muscle</tissue>
    </source>
</reference>
<evidence type="ECO:0000259" key="8">
    <source>
        <dbReference type="PROSITE" id="PS50089"/>
    </source>
</evidence>
<evidence type="ECO:0000256" key="7">
    <source>
        <dbReference type="SAM" id="MobiDB-lite"/>
    </source>
</evidence>
<dbReference type="SMART" id="SM00184">
    <property type="entry name" value="RING"/>
    <property type="match status" value="1"/>
</dbReference>
<dbReference type="SUPFAM" id="SSF57845">
    <property type="entry name" value="B-box zinc-binding domain"/>
    <property type="match status" value="1"/>
</dbReference>
<dbReference type="AlphaFoldDB" id="A0A9D4B6Z3"/>
<dbReference type="InterPro" id="IPR050143">
    <property type="entry name" value="TRIM/RBCC"/>
</dbReference>
<feature type="compositionally biased region" description="Basic and acidic residues" evidence="7">
    <location>
        <begin position="262"/>
        <end position="272"/>
    </location>
</feature>
<comment type="similarity">
    <text evidence="1">Belongs to the TRIM/RBCC family.</text>
</comment>
<dbReference type="SMART" id="SM00336">
    <property type="entry name" value="BBOX"/>
    <property type="match status" value="1"/>
</dbReference>
<gene>
    <name evidence="10" type="ORF">KIL84_004478</name>
</gene>
<evidence type="ECO:0000259" key="9">
    <source>
        <dbReference type="PROSITE" id="PS50119"/>
    </source>
</evidence>
<dbReference type="InterPro" id="IPR001841">
    <property type="entry name" value="Znf_RING"/>
</dbReference>
<keyword evidence="6" id="KW-0175">Coiled coil</keyword>
<dbReference type="Proteomes" id="UP000827986">
    <property type="component" value="Unassembled WGS sequence"/>
</dbReference>
<dbReference type="Gene3D" id="3.30.160.60">
    <property type="entry name" value="Classic Zinc Finger"/>
    <property type="match status" value="1"/>
</dbReference>
<organism evidence="10 11">
    <name type="scientific">Mauremys mutica</name>
    <name type="common">yellowpond turtle</name>
    <dbReference type="NCBI Taxonomy" id="74926"/>
    <lineage>
        <taxon>Eukaryota</taxon>
        <taxon>Metazoa</taxon>
        <taxon>Chordata</taxon>
        <taxon>Craniata</taxon>
        <taxon>Vertebrata</taxon>
        <taxon>Euteleostomi</taxon>
        <taxon>Archelosauria</taxon>
        <taxon>Testudinata</taxon>
        <taxon>Testudines</taxon>
        <taxon>Cryptodira</taxon>
        <taxon>Durocryptodira</taxon>
        <taxon>Testudinoidea</taxon>
        <taxon>Geoemydidae</taxon>
        <taxon>Geoemydinae</taxon>
        <taxon>Mauremys</taxon>
    </lineage>
</organism>
<dbReference type="InterPro" id="IPR017907">
    <property type="entry name" value="Znf_RING_CS"/>
</dbReference>
<name>A0A9D4B6Z3_9SAUR</name>
<dbReference type="PROSITE" id="PS00518">
    <property type="entry name" value="ZF_RING_1"/>
    <property type="match status" value="1"/>
</dbReference>
<dbReference type="Pfam" id="PF00643">
    <property type="entry name" value="zf-B_box"/>
    <property type="match status" value="1"/>
</dbReference>
<dbReference type="GO" id="GO:0008270">
    <property type="term" value="F:zinc ion binding"/>
    <property type="evidence" value="ECO:0007669"/>
    <property type="project" value="UniProtKB-KW"/>
</dbReference>
<accession>A0A9D4B6Z3</accession>
<evidence type="ECO:0000256" key="2">
    <source>
        <dbReference type="ARBA" id="ARBA00022723"/>
    </source>
</evidence>
<protein>
    <submittedName>
        <fullName evidence="10">Uncharacterized protein</fullName>
    </submittedName>
</protein>
<dbReference type="InterPro" id="IPR018957">
    <property type="entry name" value="Znf_C3HC4_RING-type"/>
</dbReference>
<feature type="compositionally biased region" description="Acidic residues" evidence="7">
    <location>
        <begin position="273"/>
        <end position="348"/>
    </location>
</feature>
<dbReference type="EMBL" id="JAHDVG010000466">
    <property type="protein sequence ID" value="KAH1182986.1"/>
    <property type="molecule type" value="Genomic_DNA"/>
</dbReference>
<feature type="region of interest" description="Disordered" evidence="7">
    <location>
        <begin position="262"/>
        <end position="355"/>
    </location>
</feature>
<evidence type="ECO:0000256" key="1">
    <source>
        <dbReference type="ARBA" id="ARBA00008518"/>
    </source>
</evidence>
<keyword evidence="2" id="KW-0479">Metal-binding</keyword>
<evidence type="ECO:0000256" key="4">
    <source>
        <dbReference type="ARBA" id="ARBA00022833"/>
    </source>
</evidence>
<dbReference type="CDD" id="cd19800">
    <property type="entry name" value="Bbox2_xNF7-like"/>
    <property type="match status" value="1"/>
</dbReference>
<dbReference type="Gene3D" id="3.30.40.10">
    <property type="entry name" value="Zinc/RING finger domain, C3HC4 (zinc finger)"/>
    <property type="match status" value="1"/>
</dbReference>
<comment type="caution">
    <text evidence="10">The sequence shown here is derived from an EMBL/GenBank/DDBJ whole genome shotgun (WGS) entry which is preliminary data.</text>
</comment>
<evidence type="ECO:0000256" key="6">
    <source>
        <dbReference type="SAM" id="Coils"/>
    </source>
</evidence>
<dbReference type="PROSITE" id="PS50119">
    <property type="entry name" value="ZF_BBOX"/>
    <property type="match status" value="1"/>
</dbReference>
<evidence type="ECO:0000313" key="11">
    <source>
        <dbReference type="Proteomes" id="UP000827986"/>
    </source>
</evidence>
<dbReference type="PROSITE" id="PS50089">
    <property type="entry name" value="ZF_RING_2"/>
    <property type="match status" value="1"/>
</dbReference>
<dbReference type="Pfam" id="PF00097">
    <property type="entry name" value="zf-C3HC4"/>
    <property type="match status" value="1"/>
</dbReference>
<keyword evidence="11" id="KW-1185">Reference proteome</keyword>
<dbReference type="InterPro" id="IPR000315">
    <property type="entry name" value="Znf_B-box"/>
</dbReference>
<dbReference type="InterPro" id="IPR013083">
    <property type="entry name" value="Znf_RING/FYVE/PHD"/>
</dbReference>
<feature type="domain" description="RING-type" evidence="8">
    <location>
        <begin position="16"/>
        <end position="57"/>
    </location>
</feature>
<sequence>MASALDVSNLAEDLLCPICLALFREPRTLECGHSFCAACLEPCAPRGQRRGLCPECRRPFALRSAATNWALGRLAEKARLLRLDEGAQPGGGGGGWAICLEHEEPLKLFCSQDKGPICVICRDLPQHRGHVFLPVKNAVQKYQDKLKASLVPLKDNLNSATQDQRHQQKNMAELESCTQDLLGYIAKEFGVLHQILQEKEQGMKETVERLKEENQAEMEERLKELDEEVTFCNETLSRARAGLDTSDHIAFLRGIKELMRRVREDQSSRGGEEDGASDEGSSSDDDDGIDEDEDVANGEEEEEEGDEDEDEDVANCEEEEEEEGDEDEDEDVANCEEEEEGDEDDDGDIVAVDPALEEFKDSLDFEAWQEMLGTIQAATVHDGEDTPITWN</sequence>